<evidence type="ECO:0000259" key="7">
    <source>
        <dbReference type="PROSITE" id="PS00486"/>
    </source>
</evidence>
<keyword evidence="3" id="KW-0227">DNA damage</keyword>
<name>A0A177W960_BATDL</name>
<dbReference type="SMART" id="SM00533">
    <property type="entry name" value="MUTSd"/>
    <property type="match status" value="1"/>
</dbReference>
<dbReference type="InterPro" id="IPR000432">
    <property type="entry name" value="DNA_mismatch_repair_MutS_C"/>
</dbReference>
<dbReference type="GO" id="GO:0006298">
    <property type="term" value="P:mismatch repair"/>
    <property type="evidence" value="ECO:0007669"/>
    <property type="project" value="InterPro"/>
</dbReference>
<dbReference type="SMART" id="SM00534">
    <property type="entry name" value="MUTSac"/>
    <property type="match status" value="1"/>
</dbReference>
<reference evidence="8 9" key="2">
    <citation type="submission" date="2016-05" db="EMBL/GenBank/DDBJ databases">
        <title>Lineage-specific infection strategies underlie the spectrum of fungal disease in amphibians.</title>
        <authorList>
            <person name="Cuomo C.A."/>
            <person name="Farrer R.A."/>
            <person name="James T."/>
            <person name="Longcore J."/>
            <person name="Birren B."/>
        </authorList>
    </citation>
    <scope>NUCLEOTIDE SEQUENCE [LARGE SCALE GENOMIC DNA]</scope>
    <source>
        <strain evidence="8 9">JEL423</strain>
    </source>
</reference>
<dbReference type="Gene3D" id="3.40.1170.10">
    <property type="entry name" value="DNA repair protein MutS, domain I"/>
    <property type="match status" value="1"/>
</dbReference>
<dbReference type="PANTHER" id="PTHR11361">
    <property type="entry name" value="DNA MISMATCH REPAIR PROTEIN MUTS FAMILY MEMBER"/>
    <property type="match status" value="1"/>
</dbReference>
<evidence type="ECO:0000256" key="2">
    <source>
        <dbReference type="ARBA" id="ARBA00022741"/>
    </source>
</evidence>
<evidence type="ECO:0000256" key="3">
    <source>
        <dbReference type="ARBA" id="ARBA00022763"/>
    </source>
</evidence>
<dbReference type="Pfam" id="PF05188">
    <property type="entry name" value="MutS_II"/>
    <property type="match status" value="1"/>
</dbReference>
<proteinExistence type="inferred from homology"/>
<evidence type="ECO:0000313" key="8">
    <source>
        <dbReference type="EMBL" id="OAJ36609.1"/>
    </source>
</evidence>
<evidence type="ECO:0000256" key="4">
    <source>
        <dbReference type="ARBA" id="ARBA00022840"/>
    </source>
</evidence>
<dbReference type="GO" id="GO:0005524">
    <property type="term" value="F:ATP binding"/>
    <property type="evidence" value="ECO:0007669"/>
    <property type="project" value="UniProtKB-KW"/>
</dbReference>
<keyword evidence="2" id="KW-0547">Nucleotide-binding</keyword>
<dbReference type="Pfam" id="PF00488">
    <property type="entry name" value="MutS_V"/>
    <property type="match status" value="1"/>
</dbReference>
<dbReference type="InterPro" id="IPR007696">
    <property type="entry name" value="DNA_mismatch_repair_MutS_core"/>
</dbReference>
<evidence type="ECO:0000313" key="9">
    <source>
        <dbReference type="Proteomes" id="UP000077115"/>
    </source>
</evidence>
<dbReference type="InterPro" id="IPR027417">
    <property type="entry name" value="P-loop_NTPase"/>
</dbReference>
<comment type="similarity">
    <text evidence="1">Belongs to the DNA mismatch repair MutS family.</text>
</comment>
<dbReference type="PROSITE" id="PS00486">
    <property type="entry name" value="DNA_MISMATCH_REPAIR_2"/>
    <property type="match status" value="1"/>
</dbReference>
<dbReference type="VEuPathDB" id="FungiDB:BDEG_20767"/>
<gene>
    <name evidence="8" type="ORF">BDEG_20767</name>
</gene>
<dbReference type="SUPFAM" id="SSF52540">
    <property type="entry name" value="P-loop containing nucleoside triphosphate hydrolases"/>
    <property type="match status" value="1"/>
</dbReference>
<dbReference type="Gene3D" id="3.40.50.300">
    <property type="entry name" value="P-loop containing nucleotide triphosphate hydrolases"/>
    <property type="match status" value="1"/>
</dbReference>
<protein>
    <submittedName>
        <fullName evidence="8">DNA mismatch repair protein MutS</fullName>
    </submittedName>
</protein>
<dbReference type="FunFam" id="3.30.420.110:FF:000020">
    <property type="entry name" value="Msh1p"/>
    <property type="match status" value="1"/>
</dbReference>
<dbReference type="Gene3D" id="1.10.1420.10">
    <property type="match status" value="2"/>
</dbReference>
<sequence>MIRYSTAVRSRLRISVNTHYNGLMISNIPPVSSTAVFHFIAHRTATKKASRSSSASVMASVLDNDSLVCNNTVNNSLDKSHSAPVRRRTRSKFTPSSSFVTVQNMDQDQLQTAKDTISLIQSETTLTPLMQEISDLQKHNPEHILLVQVGSFYEIYDIGGYLDEIAGLLSLRIATMKGKRDPVRMAGFPMHCYKDYVTSLINNGKTVALVQQVGKDYSISSKSFVRAVTRIITPGTMIDDNMASDVAENSFLLSIVSPVVVSSLQKSKIGLAWMDVSTGEFFTAQSNLQSLETDLARIQPREILVQEHMQSAINYIPALKSAAHLTFKPDSLFTDPKSIGRFRNLVLRSDLGLANHDGSDEAVFKGYSPYQTQAAAGMLEYVAHNLPLAEHAFRLPISQNKKQMMKLDKVTLKSLEILRNIRDGGIRGSLFQAVNYTKTNAGSRLLISRLSSPLVDIEEINHIHDVVEAFTKQPSHWIHDITLPLETCCDIKKNLQRLSLGNGSLTDFRDIIDTLRNSATIRNILTSEIPQKCNGTVLFDLGNSISDFSALYDKLEGVLNDGINGNITLGSISKGVSKHLDTLRENRTELNQKRQQLFTKLVQVYGENFSFIVDNRYGAALEFPKINSKKRPKLLNIIDMDPASTLMHEQRLASGVRIHNKHWTDLLNQMQELDDEMLKLEIDIFEKACNQIKQSIPELIELSRILSEIDVSLSFAVLSIEKEYVRPNMVTEPIHKITGSRHPVVENFQQLRGSMFIKNDIDLSEDQRMWILTGPNMGGKSTFLRQCALLSILAQAGGFVPADSATLGVVDGIYTRIGASDDLSANESTFMVEMRETAYILANATPSSLVIMDEVGRGTSMLDGLSLAYGIIEHLANVNQSRGLFATHYHELATFTHMMNITGIGEYHATCQLDKDNGLICLYRIEPGIMNQSHGIEVASHAGLPSEVIRIAKEMYTNLETQIK</sequence>
<organism evidence="8 9">
    <name type="scientific">Batrachochytrium dendrobatidis (strain JEL423)</name>
    <dbReference type="NCBI Taxonomy" id="403673"/>
    <lineage>
        <taxon>Eukaryota</taxon>
        <taxon>Fungi</taxon>
        <taxon>Fungi incertae sedis</taxon>
        <taxon>Chytridiomycota</taxon>
        <taxon>Chytridiomycota incertae sedis</taxon>
        <taxon>Chytridiomycetes</taxon>
        <taxon>Rhizophydiales</taxon>
        <taxon>Rhizophydiales incertae sedis</taxon>
        <taxon>Batrachochytrium</taxon>
    </lineage>
</organism>
<dbReference type="InterPro" id="IPR017261">
    <property type="entry name" value="DNA_mismatch_repair_MutS/MSH"/>
</dbReference>
<dbReference type="GO" id="GO:0005739">
    <property type="term" value="C:mitochondrion"/>
    <property type="evidence" value="ECO:0007669"/>
    <property type="project" value="TreeGrafter"/>
</dbReference>
<dbReference type="OrthoDB" id="10252754at2759"/>
<dbReference type="AlphaFoldDB" id="A0A177W960"/>
<dbReference type="GO" id="GO:0043504">
    <property type="term" value="P:mitochondrial DNA repair"/>
    <property type="evidence" value="ECO:0007669"/>
    <property type="project" value="TreeGrafter"/>
</dbReference>
<dbReference type="GO" id="GO:0005634">
    <property type="term" value="C:nucleus"/>
    <property type="evidence" value="ECO:0007669"/>
    <property type="project" value="TreeGrafter"/>
</dbReference>
<dbReference type="Gene3D" id="3.30.420.110">
    <property type="entry name" value="MutS, connector domain"/>
    <property type="match status" value="1"/>
</dbReference>
<dbReference type="InterPro" id="IPR036187">
    <property type="entry name" value="DNA_mismatch_repair_MutS_sf"/>
</dbReference>
<feature type="domain" description="DNA mismatch repair proteins mutS family" evidence="7">
    <location>
        <begin position="848"/>
        <end position="864"/>
    </location>
</feature>
<dbReference type="InterPro" id="IPR016151">
    <property type="entry name" value="DNA_mismatch_repair_MutS_N"/>
</dbReference>
<keyword evidence="4" id="KW-0067">ATP-binding</keyword>
<dbReference type="InterPro" id="IPR007860">
    <property type="entry name" value="DNA_mmatch_repair_MutS_con_dom"/>
</dbReference>
<dbReference type="PANTHER" id="PTHR11361:SF34">
    <property type="entry name" value="DNA MISMATCH REPAIR PROTEIN MSH1, MITOCHONDRIAL"/>
    <property type="match status" value="1"/>
</dbReference>
<dbReference type="InterPro" id="IPR045076">
    <property type="entry name" value="MutS"/>
</dbReference>
<keyword evidence="6" id="KW-0234">DNA repair</keyword>
<dbReference type="InterPro" id="IPR007695">
    <property type="entry name" value="DNA_mismatch_repair_MutS-lik_N"/>
</dbReference>
<dbReference type="SUPFAM" id="SSF48334">
    <property type="entry name" value="DNA repair protein MutS, domain III"/>
    <property type="match status" value="1"/>
</dbReference>
<evidence type="ECO:0000256" key="5">
    <source>
        <dbReference type="ARBA" id="ARBA00023125"/>
    </source>
</evidence>
<dbReference type="PIRSF" id="PIRSF037677">
    <property type="entry name" value="DNA_mis_repair_Msh6"/>
    <property type="match status" value="1"/>
</dbReference>
<accession>A0A177W960</accession>
<dbReference type="Pfam" id="PF01624">
    <property type="entry name" value="MutS_I"/>
    <property type="match status" value="1"/>
</dbReference>
<dbReference type="NCBIfam" id="NF003810">
    <property type="entry name" value="PRK05399.1"/>
    <property type="match status" value="1"/>
</dbReference>
<evidence type="ECO:0000256" key="1">
    <source>
        <dbReference type="ARBA" id="ARBA00006271"/>
    </source>
</evidence>
<dbReference type="SUPFAM" id="SSF53150">
    <property type="entry name" value="DNA repair protein MutS, domain II"/>
    <property type="match status" value="1"/>
</dbReference>
<keyword evidence="5" id="KW-0238">DNA-binding</keyword>
<dbReference type="GO" id="GO:0140664">
    <property type="term" value="F:ATP-dependent DNA damage sensor activity"/>
    <property type="evidence" value="ECO:0007669"/>
    <property type="project" value="InterPro"/>
</dbReference>
<dbReference type="SUPFAM" id="SSF55271">
    <property type="entry name" value="DNA repair protein MutS, domain I"/>
    <property type="match status" value="1"/>
</dbReference>
<evidence type="ECO:0000256" key="6">
    <source>
        <dbReference type="ARBA" id="ARBA00023204"/>
    </source>
</evidence>
<dbReference type="Proteomes" id="UP000077115">
    <property type="component" value="Unassembled WGS sequence"/>
</dbReference>
<dbReference type="InterPro" id="IPR036678">
    <property type="entry name" value="MutS_con_dom_sf"/>
</dbReference>
<reference evidence="8 9" key="1">
    <citation type="submission" date="2006-10" db="EMBL/GenBank/DDBJ databases">
        <title>The Genome Sequence of Batrachochytrium dendrobatidis JEL423.</title>
        <authorList>
            <consortium name="The Broad Institute Genome Sequencing Platform"/>
            <person name="Birren B."/>
            <person name="Lander E."/>
            <person name="Galagan J."/>
            <person name="Cuomo C."/>
            <person name="Devon K."/>
            <person name="Jaffe D."/>
            <person name="Butler J."/>
            <person name="Alvarez P."/>
            <person name="Gnerre S."/>
            <person name="Grabherr M."/>
            <person name="Kleber M."/>
            <person name="Mauceli E."/>
            <person name="Brockman W."/>
            <person name="Young S."/>
            <person name="LaButti K."/>
            <person name="Sykes S."/>
            <person name="DeCaprio D."/>
            <person name="Crawford M."/>
            <person name="Koehrsen M."/>
            <person name="Engels R."/>
            <person name="Montgomery P."/>
            <person name="Pearson M."/>
            <person name="Howarth C."/>
            <person name="Larson L."/>
            <person name="White J."/>
            <person name="O'Leary S."/>
            <person name="Kodira C."/>
            <person name="Zeng Q."/>
            <person name="Yandava C."/>
            <person name="Alvarado L."/>
            <person name="Longcore J."/>
            <person name="James T."/>
        </authorList>
    </citation>
    <scope>NUCLEOTIDE SEQUENCE [LARGE SCALE GENOMIC DNA]</scope>
    <source>
        <strain evidence="8 9">JEL423</strain>
    </source>
</reference>
<dbReference type="eggNOG" id="ENOG502QUUG">
    <property type="taxonomic scope" value="Eukaryota"/>
</dbReference>
<dbReference type="STRING" id="403673.A0A177W960"/>
<dbReference type="EMBL" id="DS022300">
    <property type="protein sequence ID" value="OAJ36609.1"/>
    <property type="molecule type" value="Genomic_DNA"/>
</dbReference>
<dbReference type="GO" id="GO:0030983">
    <property type="term" value="F:mismatched DNA binding"/>
    <property type="evidence" value="ECO:0007669"/>
    <property type="project" value="InterPro"/>
</dbReference>
<dbReference type="Pfam" id="PF05192">
    <property type="entry name" value="MutS_III"/>
    <property type="match status" value="1"/>
</dbReference>